<evidence type="ECO:0000313" key="2">
    <source>
        <dbReference type="Proteomes" id="UP000829685"/>
    </source>
</evidence>
<gene>
    <name evidence="1" type="ORF">JX265_007977</name>
</gene>
<dbReference type="EMBL" id="JAFIMR010000021">
    <property type="protein sequence ID" value="KAI1865654.1"/>
    <property type="molecule type" value="Genomic_DNA"/>
</dbReference>
<comment type="caution">
    <text evidence="1">The sequence shown here is derived from an EMBL/GenBank/DDBJ whole genome shotgun (WGS) entry which is preliminary data.</text>
</comment>
<name>A0A9P9WIY8_9PEZI</name>
<protein>
    <submittedName>
        <fullName evidence="1">Uncharacterized protein</fullName>
    </submittedName>
</protein>
<dbReference type="AlphaFoldDB" id="A0A9P9WIY8"/>
<evidence type="ECO:0000313" key="1">
    <source>
        <dbReference type="EMBL" id="KAI1865654.1"/>
    </source>
</evidence>
<accession>A0A9P9WIY8</accession>
<dbReference type="Proteomes" id="UP000829685">
    <property type="component" value="Unassembled WGS sequence"/>
</dbReference>
<keyword evidence="2" id="KW-1185">Reference proteome</keyword>
<sequence>MQLAMMRSSALPLERGIVVRKAAEIVSQPMKTATVSDYCPDRILYASLNYPLGVRRHARRSIQPYLVPTPASLLATCDDHYSASESTYYHQNKMKASFFVTLSASVFGVEALLSLSEYAKNIPSCAHAAFRDAVAKEGCSTTVIDGKSFDCACSHVGAIAVLVQKAVPSDCSIDFTEAWGHFCGMWGVDSTTATDFAAATSVIGADFAGAGAAVAEATTTAAAGGTSASKNYAAIATIGPNLGLFGAAAVAALGW</sequence>
<reference evidence="1" key="1">
    <citation type="submission" date="2021-03" db="EMBL/GenBank/DDBJ databases">
        <title>Revisited historic fungal species revealed as producer of novel bioactive compounds through whole genome sequencing and comparative genomics.</title>
        <authorList>
            <person name="Vignolle G.A."/>
            <person name="Hochenegger N."/>
            <person name="Mach R.L."/>
            <person name="Mach-Aigner A.R."/>
            <person name="Javad Rahimi M."/>
            <person name="Salim K.A."/>
            <person name="Chan C.M."/>
            <person name="Lim L.B.L."/>
            <person name="Cai F."/>
            <person name="Druzhinina I.S."/>
            <person name="U'Ren J.M."/>
            <person name="Derntl C."/>
        </authorList>
    </citation>
    <scope>NUCLEOTIDE SEQUENCE</scope>
    <source>
        <strain evidence="1">TUCIM 5799</strain>
    </source>
</reference>
<organism evidence="1 2">
    <name type="scientific">Neoarthrinium moseri</name>
    <dbReference type="NCBI Taxonomy" id="1658444"/>
    <lineage>
        <taxon>Eukaryota</taxon>
        <taxon>Fungi</taxon>
        <taxon>Dikarya</taxon>
        <taxon>Ascomycota</taxon>
        <taxon>Pezizomycotina</taxon>
        <taxon>Sordariomycetes</taxon>
        <taxon>Xylariomycetidae</taxon>
        <taxon>Amphisphaeriales</taxon>
        <taxon>Apiosporaceae</taxon>
        <taxon>Neoarthrinium</taxon>
    </lineage>
</organism>
<proteinExistence type="predicted"/>